<evidence type="ECO:0000313" key="2">
    <source>
        <dbReference type="Proteomes" id="UP000202420"/>
    </source>
</evidence>
<keyword evidence="2" id="KW-1185">Reference proteome</keyword>
<dbReference type="RefSeq" id="YP_001427268.1">
    <property type="nucleotide sequence ID" value="NC_008724.1"/>
</dbReference>
<dbReference type="Proteomes" id="UP000202420">
    <property type="component" value="Segment"/>
</dbReference>
<name>A7KA47_9PHYC</name>
<evidence type="ECO:0000313" key="1">
    <source>
        <dbReference type="EMBL" id="ABT16921.1"/>
    </source>
</evidence>
<accession>A7KA47</accession>
<dbReference type="GeneID" id="5470187"/>
<protein>
    <submittedName>
        <fullName evidence="1">Uncharacterized protein z787L</fullName>
    </submittedName>
</protein>
<organism evidence="1 2">
    <name type="scientific">Chlorovirus heliozoae</name>
    <dbReference type="NCBI Taxonomy" id="322019"/>
    <lineage>
        <taxon>Viruses</taxon>
        <taxon>Varidnaviria</taxon>
        <taxon>Bamfordvirae</taxon>
        <taxon>Nucleocytoviricota</taxon>
        <taxon>Megaviricetes</taxon>
        <taxon>Algavirales</taxon>
        <taxon>Phycodnaviridae</taxon>
        <taxon>Chlorovirus</taxon>
    </lineage>
</organism>
<dbReference type="EMBL" id="EF101928">
    <property type="protein sequence ID" value="ABT16921.1"/>
    <property type="molecule type" value="Genomic_DNA"/>
</dbReference>
<sequence>MWEDSKLFIAYKIAMNTIHDMTKSQGPLMLLPSMHPPLAYMTKPMEASKKLQSTHRFQDPDTLSKDSSFFSLFFIVSGVSLWEHFVPRTYTEL</sequence>
<reference evidence="1 2" key="1">
    <citation type="submission" date="2006-09" db="EMBL/GenBank/DDBJ databases">
        <title>Sequence and annotation of the 288-kb ATCV-1 virus that infects an endosymbiotic Chlorella strain of the heliozoon Acanthocystis turfacea.</title>
        <authorList>
            <person name="Fitzgerald L.A."/>
            <person name="Graves M.V."/>
            <person name="Li X."/>
            <person name="Pfitzner A.J.P."/>
            <person name="Hartigan J."/>
            <person name="Van Etten J.L."/>
        </authorList>
    </citation>
    <scope>NUCLEOTIDE SEQUENCE [LARGE SCALE GENOMIC DNA]</scope>
    <source>
        <strain evidence="1 2">ATCV-1</strain>
    </source>
</reference>
<proteinExistence type="predicted"/>
<dbReference type="KEGG" id="vg:5470187"/>
<gene>
    <name evidence="1" type="primary">z787L</name>
    <name evidence="1" type="ORF">ATCV1_z787L</name>
</gene>